<feature type="coiled-coil region" evidence="1">
    <location>
        <begin position="171"/>
        <end position="198"/>
    </location>
</feature>
<dbReference type="AlphaFoldDB" id="A0A1M6Q3Z8"/>
<dbReference type="STRING" id="1470563.SAMN05444000_12029"/>
<dbReference type="EMBL" id="FQZQ01000020">
    <property type="protein sequence ID" value="SHK14858.1"/>
    <property type="molecule type" value="Genomic_DNA"/>
</dbReference>
<evidence type="ECO:0000256" key="1">
    <source>
        <dbReference type="SAM" id="Coils"/>
    </source>
</evidence>
<protein>
    <submittedName>
        <fullName evidence="2">Uncharacterized protein</fullName>
    </submittedName>
</protein>
<dbReference type="OrthoDB" id="7877008at2"/>
<gene>
    <name evidence="2" type="ORF">SAMN05444000_12029</name>
</gene>
<proteinExistence type="predicted"/>
<reference evidence="3" key="1">
    <citation type="submission" date="2016-11" db="EMBL/GenBank/DDBJ databases">
        <authorList>
            <person name="Varghese N."/>
            <person name="Submissions S."/>
        </authorList>
    </citation>
    <scope>NUCLEOTIDE SEQUENCE [LARGE SCALE GENOMIC DNA]</scope>
    <source>
        <strain evidence="3">DSM 100564</strain>
    </source>
</reference>
<dbReference type="RefSeq" id="WP_073254994.1">
    <property type="nucleotide sequence ID" value="NZ_FQZQ01000020.1"/>
</dbReference>
<keyword evidence="1" id="KW-0175">Coiled coil</keyword>
<accession>A0A1M6Q3Z8</accession>
<organism evidence="2 3">
    <name type="scientific">Shimia gijangensis</name>
    <dbReference type="NCBI Taxonomy" id="1470563"/>
    <lineage>
        <taxon>Bacteria</taxon>
        <taxon>Pseudomonadati</taxon>
        <taxon>Pseudomonadota</taxon>
        <taxon>Alphaproteobacteria</taxon>
        <taxon>Rhodobacterales</taxon>
        <taxon>Roseobacteraceae</taxon>
    </lineage>
</organism>
<name>A0A1M6Q3Z8_9RHOB</name>
<evidence type="ECO:0000313" key="3">
    <source>
        <dbReference type="Proteomes" id="UP000183982"/>
    </source>
</evidence>
<evidence type="ECO:0000313" key="2">
    <source>
        <dbReference type="EMBL" id="SHK14858.1"/>
    </source>
</evidence>
<dbReference type="Proteomes" id="UP000183982">
    <property type="component" value="Unassembled WGS sequence"/>
</dbReference>
<sequence>MEPPASDLFVAARNGAQASIKENSGFQSEGVSRCLELCMADSCDAMTKLDRTDLFFTKLAPQAFGRDDGALADIEAENEFSLDVPLFPNLVEWVSFDPNNPDIVGGSKTANEQKLEFTQDLHRNEFFSFPFWRDWYQGMTIGKPLDWELQRRVALIPDEDWEQGPEHIAKCIEEIRAQFELEKRIEELEAEKRVWTEQQRTEIGGNNPPEPIDTPETKVIREIIWAPVEELKAETKKDEPDKGRIRAAIEKLWKGIKWIGLKATEAAIAAAVGASFANPAKAQELLTGIVEAAQKWLATLM</sequence>
<keyword evidence="3" id="KW-1185">Reference proteome</keyword>